<organism evidence="2 3">
    <name type="scientific">Sedimentibacter hydroxybenzoicus DSM 7310</name>
    <dbReference type="NCBI Taxonomy" id="1123245"/>
    <lineage>
        <taxon>Bacteria</taxon>
        <taxon>Bacillati</taxon>
        <taxon>Bacillota</taxon>
        <taxon>Tissierellia</taxon>
        <taxon>Sedimentibacter</taxon>
    </lineage>
</organism>
<comment type="caution">
    <text evidence="2">The sequence shown here is derived from an EMBL/GenBank/DDBJ whole genome shotgun (WGS) entry which is preliminary data.</text>
</comment>
<proteinExistence type="predicted"/>
<evidence type="ECO:0000259" key="1">
    <source>
        <dbReference type="Pfam" id="PF14082"/>
    </source>
</evidence>
<reference evidence="2" key="1">
    <citation type="submission" date="2020-07" db="EMBL/GenBank/DDBJ databases">
        <title>Genomic analysis of a strain of Sedimentibacter Hydroxybenzoicus DSM7310.</title>
        <authorList>
            <person name="Ma S."/>
        </authorList>
    </citation>
    <scope>NUCLEOTIDE SEQUENCE</scope>
    <source>
        <strain evidence="2">DSM 7310</strain>
    </source>
</reference>
<keyword evidence="3" id="KW-1185">Reference proteome</keyword>
<dbReference type="Pfam" id="PF14082">
    <property type="entry name" value="SduA_C"/>
    <property type="match status" value="1"/>
</dbReference>
<name>A0A974GVI2_SEDHY</name>
<sequence>MKISDFIFEFPTHSRYPGLCRVRIFVSSEGNIVSVLTDIGDKNPSSSVTNSIESICQSLIQKGLVTDSTLFIEHYEDDVFDLSHTFDIIEFNSGCPQWHSVGFKKVKILLSCDDEEFLCLTKDNVRLQKEIDLKRHAIDPYMDFPYEEDPIIIKRRIEIEDGKISKESLKQLVDSKANEHELQEKLKTDLSVIGETYAYFQNEYICFSEFPIGERKVDFVVFTGRSRMEVVLIEVKGADFSLVNQNNYANFSSKLEEAASQLRSHWNYIHRNYEYFRRYVHELRLTIERGGLKYNAFLGASPRLSVDSNKDIIIRNVIICGRSVDDLEESKKRHEYESNSQMSLKLETWDSLLFKIRR</sequence>
<protein>
    <submittedName>
        <fullName evidence="2">DUF4263 domain-containing protein</fullName>
    </submittedName>
</protein>
<evidence type="ECO:0000313" key="2">
    <source>
        <dbReference type="EMBL" id="NYB73417.1"/>
    </source>
</evidence>
<dbReference type="EMBL" id="JACBNQ010000002">
    <property type="protein sequence ID" value="NYB73417.1"/>
    <property type="molecule type" value="Genomic_DNA"/>
</dbReference>
<dbReference type="AlphaFoldDB" id="A0A974GVI2"/>
<feature type="domain" description="Shedu protein SduA C-terminal" evidence="1">
    <location>
        <begin position="177"/>
        <end position="353"/>
    </location>
</feature>
<dbReference type="RefSeq" id="WP_179237094.1">
    <property type="nucleotide sequence ID" value="NZ_JACBNQ010000002.1"/>
</dbReference>
<gene>
    <name evidence="2" type="ORF">HZF24_04605</name>
</gene>
<dbReference type="Proteomes" id="UP000611629">
    <property type="component" value="Unassembled WGS sequence"/>
</dbReference>
<evidence type="ECO:0000313" key="3">
    <source>
        <dbReference type="Proteomes" id="UP000611629"/>
    </source>
</evidence>
<accession>A0A974GVI2</accession>
<dbReference type="InterPro" id="IPR025359">
    <property type="entry name" value="SduA_C"/>
</dbReference>